<dbReference type="PROSITE" id="PS00502">
    <property type="entry name" value="POLYGALACTURONASE"/>
    <property type="match status" value="1"/>
</dbReference>
<dbReference type="InterPro" id="IPR000743">
    <property type="entry name" value="Glyco_hydro_28"/>
</dbReference>
<comment type="caution">
    <text evidence="11">The sequence shown here is derived from an EMBL/GenBank/DDBJ whole genome shotgun (WGS) entry which is preliminary data.</text>
</comment>
<dbReference type="InterPro" id="IPR011050">
    <property type="entry name" value="Pectin_lyase_fold/virulence"/>
</dbReference>
<feature type="compositionally biased region" description="Pro residues" evidence="10">
    <location>
        <begin position="8"/>
        <end position="27"/>
    </location>
</feature>
<dbReference type="AlphaFoldDB" id="A0AAN8VI42"/>
<accession>A0AAN8VI42</accession>
<keyword evidence="6 9" id="KW-0326">Glycosidase</keyword>
<feature type="region of interest" description="Disordered" evidence="10">
    <location>
        <begin position="1"/>
        <end position="28"/>
    </location>
</feature>
<dbReference type="InterPro" id="IPR006626">
    <property type="entry name" value="PbH1"/>
</dbReference>
<keyword evidence="12" id="KW-1185">Reference proteome</keyword>
<dbReference type="GO" id="GO:0005975">
    <property type="term" value="P:carbohydrate metabolic process"/>
    <property type="evidence" value="ECO:0007669"/>
    <property type="project" value="InterPro"/>
</dbReference>
<proteinExistence type="inferred from homology"/>
<dbReference type="FunFam" id="2.160.20.10:FF:000004">
    <property type="entry name" value="Pectin lyase-like superfamily protein"/>
    <property type="match status" value="1"/>
</dbReference>
<keyword evidence="5 9" id="KW-0378">Hydrolase</keyword>
<comment type="similarity">
    <text evidence="2 9">Belongs to the glycosyl hydrolase 28 family.</text>
</comment>
<dbReference type="GO" id="GO:0004650">
    <property type="term" value="F:polygalacturonase activity"/>
    <property type="evidence" value="ECO:0007669"/>
    <property type="project" value="InterPro"/>
</dbReference>
<dbReference type="EMBL" id="JBAMMX010000012">
    <property type="protein sequence ID" value="KAK6930206.1"/>
    <property type="molecule type" value="Genomic_DNA"/>
</dbReference>
<organism evidence="11 12">
    <name type="scientific">Dillenia turbinata</name>
    <dbReference type="NCBI Taxonomy" id="194707"/>
    <lineage>
        <taxon>Eukaryota</taxon>
        <taxon>Viridiplantae</taxon>
        <taxon>Streptophyta</taxon>
        <taxon>Embryophyta</taxon>
        <taxon>Tracheophyta</taxon>
        <taxon>Spermatophyta</taxon>
        <taxon>Magnoliopsida</taxon>
        <taxon>eudicotyledons</taxon>
        <taxon>Gunneridae</taxon>
        <taxon>Pentapetalae</taxon>
        <taxon>Dilleniales</taxon>
        <taxon>Dilleniaceae</taxon>
        <taxon>Dillenia</taxon>
    </lineage>
</organism>
<evidence type="ECO:0000256" key="5">
    <source>
        <dbReference type="ARBA" id="ARBA00022801"/>
    </source>
</evidence>
<protein>
    <submittedName>
        <fullName evidence="11">Glycoside hydrolase, family 28</fullName>
    </submittedName>
</protein>
<evidence type="ECO:0000313" key="12">
    <source>
        <dbReference type="Proteomes" id="UP001370490"/>
    </source>
</evidence>
<evidence type="ECO:0000256" key="8">
    <source>
        <dbReference type="PROSITE-ProRule" id="PRU10052"/>
    </source>
</evidence>
<name>A0AAN8VI42_9MAGN</name>
<dbReference type="Pfam" id="PF00295">
    <property type="entry name" value="Glyco_hydro_28"/>
    <property type="match status" value="1"/>
</dbReference>
<evidence type="ECO:0000256" key="4">
    <source>
        <dbReference type="ARBA" id="ARBA00022525"/>
    </source>
</evidence>
<reference evidence="11 12" key="1">
    <citation type="submission" date="2023-12" db="EMBL/GenBank/DDBJ databases">
        <title>A high-quality genome assembly for Dillenia turbinata (Dilleniales).</title>
        <authorList>
            <person name="Chanderbali A."/>
        </authorList>
    </citation>
    <scope>NUCLEOTIDE SEQUENCE [LARGE SCALE GENOMIC DNA]</scope>
    <source>
        <strain evidence="11">LSX21</strain>
        <tissue evidence="11">Leaf</tissue>
    </source>
</reference>
<evidence type="ECO:0000256" key="1">
    <source>
        <dbReference type="ARBA" id="ARBA00004191"/>
    </source>
</evidence>
<feature type="non-terminal residue" evidence="11">
    <location>
        <position position="1"/>
    </location>
</feature>
<gene>
    <name evidence="11" type="ORF">RJ641_004300</name>
</gene>
<evidence type="ECO:0000256" key="7">
    <source>
        <dbReference type="ARBA" id="ARBA00023316"/>
    </source>
</evidence>
<dbReference type="Gene3D" id="2.160.20.10">
    <property type="entry name" value="Single-stranded right-handed beta-helix, Pectin lyase-like"/>
    <property type="match status" value="1"/>
</dbReference>
<keyword evidence="7" id="KW-0961">Cell wall biogenesis/degradation</keyword>
<dbReference type="SMART" id="SM00710">
    <property type="entry name" value="PbH1"/>
    <property type="match status" value="4"/>
</dbReference>
<keyword evidence="3" id="KW-0134">Cell wall</keyword>
<dbReference type="SUPFAM" id="SSF51126">
    <property type="entry name" value="Pectin lyase-like"/>
    <property type="match status" value="1"/>
</dbReference>
<evidence type="ECO:0000256" key="6">
    <source>
        <dbReference type="ARBA" id="ARBA00023295"/>
    </source>
</evidence>
<dbReference type="InterPro" id="IPR012334">
    <property type="entry name" value="Pectin_lyas_fold"/>
</dbReference>
<dbReference type="GO" id="GO:0071555">
    <property type="term" value="P:cell wall organization"/>
    <property type="evidence" value="ECO:0007669"/>
    <property type="project" value="UniProtKB-KW"/>
</dbReference>
<evidence type="ECO:0000256" key="9">
    <source>
        <dbReference type="RuleBase" id="RU361169"/>
    </source>
</evidence>
<dbReference type="Proteomes" id="UP001370490">
    <property type="component" value="Unassembled WGS sequence"/>
</dbReference>
<comment type="subcellular location">
    <subcellularLocation>
        <location evidence="1">Secreted</location>
        <location evidence="1">Cell wall</location>
    </subcellularLocation>
</comment>
<sequence length="415" mass="44781">FYLGPEPETGPPPPTSGPAPAPFPWVQPPQSVCSTGNPVPEGWFDVTEYGAVADGETDNQSAFLAAWDAACDHIEDSTLFIPEGTFFVGPIVFAGPCHNNKSPKVILNGTLIAPTSLQAFKKDTWIMFRNLHDFHVCGGTGSKLLDGQAEKVWKSGQYHEKNYPRPVSLRFMDVLGGSLSNIRLSNSKFFHTSLLNCENILVEGLQITAPADSSNTDGIHLSRSTNITIASSIIGVGDDCISVGPGNTDVHIFNISCGPGHGISVGSLGKYQGEGDVARVRVENCTIIDTANGIRIKTWPGSTTSKALNLTFENIVMNNASRPIIIDQEYCPHQTCKPQKPSKVKLNNIVFRNIVGTSNTKPAVTLKCSSIVPCENVHLEDINLIYINEDPEEPHEASLTVKGAINGLQISNFQD</sequence>
<feature type="active site" evidence="8">
    <location>
        <position position="261"/>
    </location>
</feature>
<keyword evidence="4" id="KW-0964">Secreted</keyword>
<evidence type="ECO:0000313" key="11">
    <source>
        <dbReference type="EMBL" id="KAK6930206.1"/>
    </source>
</evidence>
<evidence type="ECO:0000256" key="2">
    <source>
        <dbReference type="ARBA" id="ARBA00008834"/>
    </source>
</evidence>
<evidence type="ECO:0000256" key="3">
    <source>
        <dbReference type="ARBA" id="ARBA00022512"/>
    </source>
</evidence>
<dbReference type="PANTHER" id="PTHR31375">
    <property type="match status" value="1"/>
</dbReference>
<evidence type="ECO:0000256" key="10">
    <source>
        <dbReference type="SAM" id="MobiDB-lite"/>
    </source>
</evidence>